<dbReference type="Gene3D" id="3.30.70.960">
    <property type="entry name" value="SEA domain"/>
    <property type="match status" value="1"/>
</dbReference>
<dbReference type="InterPro" id="IPR000082">
    <property type="entry name" value="SEA_dom"/>
</dbReference>
<dbReference type="Pfam" id="PF01390">
    <property type="entry name" value="SEA"/>
    <property type="match status" value="1"/>
</dbReference>
<dbReference type="InterPro" id="IPR036364">
    <property type="entry name" value="SEA_dom_sf"/>
</dbReference>
<dbReference type="Gene3D" id="2.10.25.10">
    <property type="entry name" value="Laminin"/>
    <property type="match status" value="1"/>
</dbReference>
<dbReference type="PROSITE" id="PS50024">
    <property type="entry name" value="SEA"/>
    <property type="match status" value="1"/>
</dbReference>
<sequence>MPLLSSSVTPPIVSRSTIVHPTLSAHISTVRPMSSSPPLTTVMLATTSTPTAMASTTTARSCLNGGLWTGEACVCPSGFTGDRCQFESNVCSNGGSWNGLECQCSPFFFGPKCEEVIDGTKLDLPQKASASVKLTVTVTSQQYRDKLEDQSSEEFKNFNTIFTEQMKLIYAGIPEYEGVNIMSLRPGSVVVEHEVILKANYSLEYKQVLEKASQQVKEKILNATKKQISSSNGTCSAYLLCFNSTATVIQNVSIVQYDPERECREMAGAYAAHFTVQYKDQQPYCITPCMPGFNTSLDCHYGKCQLQLRGPRCNCLITDTHWYQGETCERGIQKSLVYGLSGAGAAVVLVVLVVLLVFALHAKRVAAREKYRVSQLYKWYEEGGAPAPGTFENTGFAICDEQEHYVQLDSIYHNFQPSLNNVDSKTKIKIQKPQVIMTSM</sequence>
<keyword evidence="2" id="KW-0812">Transmembrane</keyword>
<name>A0A091DYA1_FUKDA</name>
<evidence type="ECO:0000313" key="5">
    <source>
        <dbReference type="EMBL" id="KFO35453.1"/>
    </source>
</evidence>
<dbReference type="InterPro" id="IPR053311">
    <property type="entry name" value="Mucosal_Integrity_Assoc"/>
</dbReference>
<dbReference type="AlphaFoldDB" id="A0A091DYA1"/>
<dbReference type="PROSITE" id="PS00022">
    <property type="entry name" value="EGF_1"/>
    <property type="match status" value="1"/>
</dbReference>
<evidence type="ECO:0000256" key="1">
    <source>
        <dbReference type="PROSITE-ProRule" id="PRU00076"/>
    </source>
</evidence>
<dbReference type="PANTHER" id="PTHR37999">
    <property type="entry name" value="MUCIN-17"/>
    <property type="match status" value="1"/>
</dbReference>
<evidence type="ECO:0000259" key="4">
    <source>
        <dbReference type="PROSITE" id="PS50026"/>
    </source>
</evidence>
<dbReference type="SUPFAM" id="SSF82671">
    <property type="entry name" value="SEA domain"/>
    <property type="match status" value="1"/>
</dbReference>
<dbReference type="STRING" id="885580.ENSFDAP00000012194"/>
<dbReference type="GO" id="GO:0071944">
    <property type="term" value="C:cell periphery"/>
    <property type="evidence" value="ECO:0007669"/>
    <property type="project" value="UniProtKB-ARBA"/>
</dbReference>
<keyword evidence="1" id="KW-0245">EGF-like domain</keyword>
<organism evidence="5 6">
    <name type="scientific">Fukomys damarensis</name>
    <name type="common">Damaraland mole rat</name>
    <name type="synonym">Cryptomys damarensis</name>
    <dbReference type="NCBI Taxonomy" id="885580"/>
    <lineage>
        <taxon>Eukaryota</taxon>
        <taxon>Metazoa</taxon>
        <taxon>Chordata</taxon>
        <taxon>Craniata</taxon>
        <taxon>Vertebrata</taxon>
        <taxon>Euteleostomi</taxon>
        <taxon>Mammalia</taxon>
        <taxon>Eutheria</taxon>
        <taxon>Euarchontoglires</taxon>
        <taxon>Glires</taxon>
        <taxon>Rodentia</taxon>
        <taxon>Hystricomorpha</taxon>
        <taxon>Bathyergidae</taxon>
        <taxon>Fukomys</taxon>
    </lineage>
</organism>
<keyword evidence="2" id="KW-0472">Membrane</keyword>
<feature type="domain" description="EGF-like" evidence="4">
    <location>
        <begin position="80"/>
        <end position="114"/>
    </location>
</feature>
<evidence type="ECO:0000259" key="3">
    <source>
        <dbReference type="PROSITE" id="PS50024"/>
    </source>
</evidence>
<evidence type="ECO:0000313" key="6">
    <source>
        <dbReference type="Proteomes" id="UP000028990"/>
    </source>
</evidence>
<feature type="disulfide bond" evidence="1">
    <location>
        <begin position="104"/>
        <end position="113"/>
    </location>
</feature>
<reference evidence="5 6" key="1">
    <citation type="submission" date="2013-11" db="EMBL/GenBank/DDBJ databases">
        <title>The Damaraland mole rat (Fukomys damarensis) genome and evolution of African mole rats.</title>
        <authorList>
            <person name="Gladyshev V.N."/>
            <person name="Fang X."/>
        </authorList>
    </citation>
    <scope>NUCLEOTIDE SEQUENCE [LARGE SCALE GENOMIC DNA]</scope>
    <source>
        <tissue evidence="5">Liver</tissue>
    </source>
</reference>
<accession>A0A091DYA1</accession>
<keyword evidence="1" id="KW-1015">Disulfide bond</keyword>
<proteinExistence type="predicted"/>
<dbReference type="InterPro" id="IPR000742">
    <property type="entry name" value="EGF"/>
</dbReference>
<dbReference type="PANTHER" id="PTHR37999:SF2">
    <property type="entry name" value="MUCIN-17"/>
    <property type="match status" value="1"/>
</dbReference>
<feature type="transmembrane region" description="Helical" evidence="2">
    <location>
        <begin position="336"/>
        <end position="360"/>
    </location>
</feature>
<dbReference type="OrthoDB" id="7493297at2759"/>
<dbReference type="Proteomes" id="UP000028990">
    <property type="component" value="Unassembled WGS sequence"/>
</dbReference>
<dbReference type="SMART" id="SM00200">
    <property type="entry name" value="SEA"/>
    <property type="match status" value="1"/>
</dbReference>
<gene>
    <name evidence="5" type="ORF">H920_03083</name>
</gene>
<dbReference type="eggNOG" id="ENOG502SEXN">
    <property type="taxonomic scope" value="Eukaryota"/>
</dbReference>
<keyword evidence="6" id="KW-1185">Reference proteome</keyword>
<protein>
    <submittedName>
        <fullName evidence="5">Mucin-17</fullName>
    </submittedName>
</protein>
<evidence type="ECO:0000256" key="2">
    <source>
        <dbReference type="SAM" id="Phobius"/>
    </source>
</evidence>
<comment type="caution">
    <text evidence="1">Lacks conserved residue(s) required for the propagation of feature annotation.</text>
</comment>
<feature type="domain" description="SEA" evidence="3">
    <location>
        <begin position="128"/>
        <end position="247"/>
    </location>
</feature>
<dbReference type="PROSITE" id="PS50026">
    <property type="entry name" value="EGF_3"/>
    <property type="match status" value="1"/>
</dbReference>
<keyword evidence="2" id="KW-1133">Transmembrane helix</keyword>
<dbReference type="EMBL" id="KN121778">
    <property type="protein sequence ID" value="KFO35453.1"/>
    <property type="molecule type" value="Genomic_DNA"/>
</dbReference>
<dbReference type="OMA" id="QGETCEW"/>